<evidence type="ECO:0000256" key="6">
    <source>
        <dbReference type="ARBA" id="ARBA00022792"/>
    </source>
</evidence>
<dbReference type="PANTHER" id="PTHR45788">
    <property type="entry name" value="SUCCINATE/FUMARATE MITOCHONDRIAL TRANSPORTER-RELATED"/>
    <property type="match status" value="1"/>
</dbReference>
<evidence type="ECO:0000256" key="2">
    <source>
        <dbReference type="ARBA" id="ARBA00006375"/>
    </source>
</evidence>
<evidence type="ECO:0000313" key="13">
    <source>
        <dbReference type="Proteomes" id="UP000242519"/>
    </source>
</evidence>
<accession>A0A218YV77</accession>
<keyword evidence="3 11" id="KW-0813">Transport</keyword>
<keyword evidence="7" id="KW-1133">Transmembrane helix</keyword>
<dbReference type="EMBL" id="MZNU01000371">
    <property type="protein sequence ID" value="OWO99049.1"/>
    <property type="molecule type" value="Genomic_DNA"/>
</dbReference>
<organism evidence="12 13">
    <name type="scientific">Diplocarpon coronariae</name>
    <dbReference type="NCBI Taxonomy" id="2795749"/>
    <lineage>
        <taxon>Eukaryota</taxon>
        <taxon>Fungi</taxon>
        <taxon>Dikarya</taxon>
        <taxon>Ascomycota</taxon>
        <taxon>Pezizomycotina</taxon>
        <taxon>Leotiomycetes</taxon>
        <taxon>Helotiales</taxon>
        <taxon>Drepanopezizaceae</taxon>
        <taxon>Diplocarpon</taxon>
    </lineage>
</organism>
<evidence type="ECO:0000256" key="9">
    <source>
        <dbReference type="ARBA" id="ARBA00023136"/>
    </source>
</evidence>
<evidence type="ECO:0000256" key="10">
    <source>
        <dbReference type="PROSITE-ProRule" id="PRU00282"/>
    </source>
</evidence>
<dbReference type="InterPro" id="IPR049563">
    <property type="entry name" value="TXTP-like"/>
</dbReference>
<dbReference type="STRING" id="503106.A0A218YV77"/>
<comment type="similarity">
    <text evidence="2 11">Belongs to the mitochondrial carrier (TC 2.A.29) family.</text>
</comment>
<dbReference type="InterPro" id="IPR018108">
    <property type="entry name" value="MCP_transmembrane"/>
</dbReference>
<keyword evidence="4 10" id="KW-0812">Transmembrane</keyword>
<keyword evidence="8" id="KW-0496">Mitochondrion</keyword>
<dbReference type="Proteomes" id="UP000242519">
    <property type="component" value="Unassembled WGS sequence"/>
</dbReference>
<keyword evidence="5" id="KW-0677">Repeat</keyword>
<dbReference type="GO" id="GO:0031966">
    <property type="term" value="C:mitochondrial membrane"/>
    <property type="evidence" value="ECO:0007669"/>
    <property type="project" value="UniProtKB-SubCell"/>
</dbReference>
<dbReference type="Pfam" id="PF00153">
    <property type="entry name" value="Mito_carr"/>
    <property type="match status" value="1"/>
</dbReference>
<dbReference type="PROSITE" id="PS50920">
    <property type="entry name" value="SOLCAR"/>
    <property type="match status" value="1"/>
</dbReference>
<keyword evidence="9 10" id="KW-0472">Membrane</keyword>
<dbReference type="AlphaFoldDB" id="A0A218YV77"/>
<proteinExistence type="inferred from homology"/>
<evidence type="ECO:0000256" key="3">
    <source>
        <dbReference type="ARBA" id="ARBA00022448"/>
    </source>
</evidence>
<dbReference type="InParanoid" id="A0A218YV77"/>
<evidence type="ECO:0000256" key="4">
    <source>
        <dbReference type="ARBA" id="ARBA00022692"/>
    </source>
</evidence>
<evidence type="ECO:0000313" key="12">
    <source>
        <dbReference type="EMBL" id="OWO99049.1"/>
    </source>
</evidence>
<feature type="repeat" description="Solcar" evidence="10">
    <location>
        <begin position="13"/>
        <end position="101"/>
    </location>
</feature>
<dbReference type="GO" id="GO:0006843">
    <property type="term" value="P:mitochondrial citrate transmembrane transport"/>
    <property type="evidence" value="ECO:0007669"/>
    <property type="project" value="TreeGrafter"/>
</dbReference>
<name>A0A218YV77_9HELO</name>
<evidence type="ECO:0008006" key="14">
    <source>
        <dbReference type="Google" id="ProtNLM"/>
    </source>
</evidence>
<evidence type="ECO:0000256" key="5">
    <source>
        <dbReference type="ARBA" id="ARBA00022737"/>
    </source>
</evidence>
<gene>
    <name evidence="12" type="ORF">B2J93_6626</name>
</gene>
<dbReference type="Gene3D" id="1.50.40.10">
    <property type="entry name" value="Mitochondrial carrier domain"/>
    <property type="match status" value="1"/>
</dbReference>
<protein>
    <recommendedName>
        <fullName evidence="14">Tricarboxylate transport protein</fullName>
    </recommendedName>
</protein>
<keyword evidence="6" id="KW-0999">Mitochondrion inner membrane</keyword>
<evidence type="ECO:0000256" key="7">
    <source>
        <dbReference type="ARBA" id="ARBA00022989"/>
    </source>
</evidence>
<dbReference type="GO" id="GO:0071913">
    <property type="term" value="F:citrate secondary active transmembrane transporter activity"/>
    <property type="evidence" value="ECO:0007669"/>
    <property type="project" value="TreeGrafter"/>
</dbReference>
<sequence>MVKNALKQEDGTLTPARNILAGMTAGLLVSICGVTPTERVKSALIDDARSSRVYASTPHATRSIIQENGLRGLYRGLTGTTIEQASAVCFHMGSYNVLKDLKVKHGVG</sequence>
<evidence type="ECO:0000256" key="8">
    <source>
        <dbReference type="ARBA" id="ARBA00023128"/>
    </source>
</evidence>
<dbReference type="OrthoDB" id="44467at2759"/>
<dbReference type="InterPro" id="IPR023395">
    <property type="entry name" value="MCP_dom_sf"/>
</dbReference>
<dbReference type="PANTHER" id="PTHR45788:SF3">
    <property type="entry name" value="TRICARBOXYLATE TRANSPORT PROTEIN"/>
    <property type="match status" value="1"/>
</dbReference>
<evidence type="ECO:0000256" key="11">
    <source>
        <dbReference type="RuleBase" id="RU000488"/>
    </source>
</evidence>
<evidence type="ECO:0000256" key="1">
    <source>
        <dbReference type="ARBA" id="ARBA00004225"/>
    </source>
</evidence>
<comment type="caution">
    <text evidence="12">The sequence shown here is derived from an EMBL/GenBank/DDBJ whole genome shotgun (WGS) entry which is preliminary data.</text>
</comment>
<keyword evidence="13" id="KW-1185">Reference proteome</keyword>
<dbReference type="SUPFAM" id="SSF103506">
    <property type="entry name" value="Mitochondrial carrier"/>
    <property type="match status" value="1"/>
</dbReference>
<comment type="subcellular location">
    <subcellularLocation>
        <location evidence="1">Mitochondrion membrane</location>
        <topology evidence="1">Multi-pass membrane protein</topology>
    </subcellularLocation>
</comment>
<reference evidence="12 13" key="1">
    <citation type="submission" date="2017-04" db="EMBL/GenBank/DDBJ databases">
        <title>Draft genome sequence of Marssonina coronaria NL1: causal agent of apple blotch.</title>
        <authorList>
            <person name="Cheng Q."/>
        </authorList>
    </citation>
    <scope>NUCLEOTIDE SEQUENCE [LARGE SCALE GENOMIC DNA]</scope>
    <source>
        <strain evidence="12 13">NL1</strain>
    </source>
</reference>